<dbReference type="Gene3D" id="3.30.420.10">
    <property type="entry name" value="Ribonuclease H-like superfamily/Ribonuclease H"/>
    <property type="match status" value="1"/>
</dbReference>
<evidence type="ECO:0000256" key="2">
    <source>
        <dbReference type="ARBA" id="ARBA00035032"/>
    </source>
</evidence>
<proteinExistence type="inferred from homology"/>
<dbReference type="SUPFAM" id="SSF53098">
    <property type="entry name" value="Ribonuclease H-like"/>
    <property type="match status" value="1"/>
</dbReference>
<gene>
    <name evidence="4" type="ORF">F3059_04040</name>
</gene>
<dbReference type="Pfam" id="PF02171">
    <property type="entry name" value="Piwi"/>
    <property type="match status" value="1"/>
</dbReference>
<dbReference type="Proteomes" id="UP000435357">
    <property type="component" value="Unassembled WGS sequence"/>
</dbReference>
<comment type="similarity">
    <text evidence="1">Belongs to the argonaute family. Long pAgo subfamily.</text>
</comment>
<dbReference type="EMBL" id="WACR01000003">
    <property type="protein sequence ID" value="KAB1065130.1"/>
    <property type="molecule type" value="Genomic_DNA"/>
</dbReference>
<dbReference type="InterPro" id="IPR003165">
    <property type="entry name" value="Piwi"/>
</dbReference>
<dbReference type="InterPro" id="IPR036397">
    <property type="entry name" value="RNaseH_sf"/>
</dbReference>
<name>A0A6N6MA58_9FLAO</name>
<evidence type="ECO:0000313" key="5">
    <source>
        <dbReference type="Proteomes" id="UP000435357"/>
    </source>
</evidence>
<accession>A0A6N6MA58</accession>
<evidence type="ECO:0000313" key="4">
    <source>
        <dbReference type="EMBL" id="KAB1065130.1"/>
    </source>
</evidence>
<dbReference type="InterPro" id="IPR012337">
    <property type="entry name" value="RNaseH-like_sf"/>
</dbReference>
<dbReference type="SMART" id="SM00950">
    <property type="entry name" value="Piwi"/>
    <property type="match status" value="1"/>
</dbReference>
<sequence length="683" mass="80132">MPDQKLKLNILNFENPVDEIECGFYKEKIESYAPLHKAEYPKILWEEHEDELKDISYLYTNFETTKDCDYKATVQLASSAKFSAHYYKHQIRKHFLTIADVAQYDFVGDVEVWFRDSKLSTSKYDTFQIFSLRVQFKRVSDSPELLVSYDGTTKVLNKSLKELKNFPTEKLNKVVYNKAVYKYEYLSPEIKQNHDQIFPKLSNELKTFLEIPWDKPKFGTKYKDYFQKIRGFYNKYLNTSGFKSIIPFQEGFIDMPPKRILRTKYDSNNLEFGNEEVGIDPKAFIDKGPYSPPHGGHCKFFFIYPKSERLGKVKSLYQYLTEGYTYNGYTFPAMDEVLRQNFEMLENKSVAFDSIDTVLDQTREFLKDFEAVPNTRYLAIYVSPISKDNPDPEKRLVYARLKEMLLKNEPGITSQVIYKGNIGKPKYNFHLTNISSALLAKLDGIPWRLKREPKDELVVGVGAFYSYTDKCRYVGSAFCFNNEGDFQGFKCFSANQTKMLAGSIREAVLKYMVEHENTKRLIIHFYKKMSERELEPIVEMLEKLNVNIPVYVITINKTEEKDLVAFNMQHESMLPLSGTILPIGRDQYLLFNNTRYQINSRISDWPFPIKLTFSASESNLLNDDETIKELIDQVYQFSRMYWKSVKQQNLPVTIKYPEMVAEVFPYFKSDKVPEFGENNLWFL</sequence>
<comment type="caution">
    <text evidence="4">The sequence shown here is derived from an EMBL/GenBank/DDBJ whole genome shotgun (WGS) entry which is preliminary data.</text>
</comment>
<reference evidence="4 5" key="1">
    <citation type="submission" date="2019-09" db="EMBL/GenBank/DDBJ databases">
        <title>Genomes of Cryomorphaceae.</title>
        <authorList>
            <person name="Bowman J.P."/>
        </authorList>
    </citation>
    <scope>NUCLEOTIDE SEQUENCE [LARGE SCALE GENOMIC DNA]</scope>
    <source>
        <strain evidence="4 5">KCTC 52047</strain>
    </source>
</reference>
<dbReference type="RefSeq" id="WP_151166749.1">
    <property type="nucleotide sequence ID" value="NZ_WACR01000003.1"/>
</dbReference>
<feature type="domain" description="Piwi" evidence="3">
    <location>
        <begin position="378"/>
        <end position="669"/>
    </location>
</feature>
<organism evidence="4 5">
    <name type="scientific">Salibacter halophilus</name>
    <dbReference type="NCBI Taxonomy" id="1803916"/>
    <lineage>
        <taxon>Bacteria</taxon>
        <taxon>Pseudomonadati</taxon>
        <taxon>Bacteroidota</taxon>
        <taxon>Flavobacteriia</taxon>
        <taxon>Flavobacteriales</taxon>
        <taxon>Salibacteraceae</taxon>
        <taxon>Salibacter</taxon>
    </lineage>
</organism>
<evidence type="ECO:0000259" key="3">
    <source>
        <dbReference type="SMART" id="SM00950"/>
    </source>
</evidence>
<dbReference type="Gene3D" id="3.40.50.2300">
    <property type="match status" value="1"/>
</dbReference>
<dbReference type="AlphaFoldDB" id="A0A6N6MA58"/>
<keyword evidence="5" id="KW-1185">Reference proteome</keyword>
<protein>
    <recommendedName>
        <fullName evidence="2">Protein argonaute</fullName>
    </recommendedName>
</protein>
<dbReference type="GO" id="GO:0003676">
    <property type="term" value="F:nucleic acid binding"/>
    <property type="evidence" value="ECO:0007669"/>
    <property type="project" value="InterPro"/>
</dbReference>
<evidence type="ECO:0000256" key="1">
    <source>
        <dbReference type="ARBA" id="ARBA00035012"/>
    </source>
</evidence>
<dbReference type="OrthoDB" id="1388275at2"/>